<keyword evidence="5 10" id="KW-0808">Transferase</keyword>
<keyword evidence="6 9" id="KW-0663">Pyridoxal phosphate</keyword>
<dbReference type="GO" id="GO:0009099">
    <property type="term" value="P:L-valine biosynthetic process"/>
    <property type="evidence" value="ECO:0007669"/>
    <property type="project" value="TreeGrafter"/>
</dbReference>
<comment type="catalytic activity">
    <reaction evidence="10">
        <text>L-isoleucine + 2-oxoglutarate = (S)-3-methyl-2-oxopentanoate + L-glutamate</text>
        <dbReference type="Rhea" id="RHEA:24801"/>
        <dbReference type="ChEBI" id="CHEBI:16810"/>
        <dbReference type="ChEBI" id="CHEBI:29985"/>
        <dbReference type="ChEBI" id="CHEBI:35146"/>
        <dbReference type="ChEBI" id="CHEBI:58045"/>
        <dbReference type="EC" id="2.6.1.42"/>
    </reaction>
</comment>
<name>A0A8J1YDH4_OWEFU</name>
<comment type="caution">
    <text evidence="11">The sequence shown here is derived from an EMBL/GenBank/DDBJ whole genome shotgun (WGS) entry which is preliminary data.</text>
</comment>
<evidence type="ECO:0000313" key="11">
    <source>
        <dbReference type="EMBL" id="CAH1787509.1"/>
    </source>
</evidence>
<dbReference type="InterPro" id="IPR036038">
    <property type="entry name" value="Aminotransferase-like"/>
</dbReference>
<keyword evidence="12" id="KW-1185">Reference proteome</keyword>
<accession>A0A8J1YDH4</accession>
<keyword evidence="4 10" id="KW-0028">Amino-acid biosynthesis</keyword>
<evidence type="ECO:0000313" key="12">
    <source>
        <dbReference type="Proteomes" id="UP000749559"/>
    </source>
</evidence>
<dbReference type="PIRSF" id="PIRSF006468">
    <property type="entry name" value="BCAT1"/>
    <property type="match status" value="1"/>
</dbReference>
<keyword evidence="7 10" id="KW-0100">Branched-chain amino acid biosynthesis</keyword>
<organism evidence="11 12">
    <name type="scientific">Owenia fusiformis</name>
    <name type="common">Polychaete worm</name>
    <dbReference type="NCBI Taxonomy" id="6347"/>
    <lineage>
        <taxon>Eukaryota</taxon>
        <taxon>Metazoa</taxon>
        <taxon>Spiralia</taxon>
        <taxon>Lophotrochozoa</taxon>
        <taxon>Annelida</taxon>
        <taxon>Polychaeta</taxon>
        <taxon>Sedentaria</taxon>
        <taxon>Canalipalpata</taxon>
        <taxon>Sabellida</taxon>
        <taxon>Oweniida</taxon>
        <taxon>Oweniidae</taxon>
        <taxon>Owenia</taxon>
    </lineage>
</organism>
<protein>
    <recommendedName>
        <fullName evidence="10">Branched-chain-amino-acid aminotransferase</fullName>
        <ecNumber evidence="10">2.6.1.42</ecNumber>
    </recommendedName>
</protein>
<dbReference type="InterPro" id="IPR033939">
    <property type="entry name" value="BCAT_family"/>
</dbReference>
<evidence type="ECO:0000256" key="9">
    <source>
        <dbReference type="RuleBase" id="RU004516"/>
    </source>
</evidence>
<keyword evidence="3 10" id="KW-0032">Aminotransferase</keyword>
<dbReference type="GO" id="GO:0005739">
    <property type="term" value="C:mitochondrion"/>
    <property type="evidence" value="ECO:0007669"/>
    <property type="project" value="TreeGrafter"/>
</dbReference>
<evidence type="ECO:0000256" key="2">
    <source>
        <dbReference type="ARBA" id="ARBA00009320"/>
    </source>
</evidence>
<comment type="cofactor">
    <cofactor evidence="1 9">
        <name>pyridoxal 5'-phosphate</name>
        <dbReference type="ChEBI" id="CHEBI:597326"/>
    </cofactor>
</comment>
<dbReference type="GO" id="GO:0004084">
    <property type="term" value="F:branched-chain-amino-acid transaminase activity"/>
    <property type="evidence" value="ECO:0007669"/>
    <property type="project" value="UniProtKB-EC"/>
</dbReference>
<dbReference type="InterPro" id="IPR001544">
    <property type="entry name" value="Aminotrans_IV"/>
</dbReference>
<dbReference type="GO" id="GO:0009098">
    <property type="term" value="P:L-leucine biosynthetic process"/>
    <property type="evidence" value="ECO:0007669"/>
    <property type="project" value="TreeGrafter"/>
</dbReference>
<dbReference type="Proteomes" id="UP000749559">
    <property type="component" value="Unassembled WGS sequence"/>
</dbReference>
<dbReference type="OrthoDB" id="1732691at2759"/>
<comment type="catalytic activity">
    <reaction evidence="10">
        <text>L-valine + 2-oxoglutarate = 3-methyl-2-oxobutanoate + L-glutamate</text>
        <dbReference type="Rhea" id="RHEA:24813"/>
        <dbReference type="ChEBI" id="CHEBI:11851"/>
        <dbReference type="ChEBI" id="CHEBI:16810"/>
        <dbReference type="ChEBI" id="CHEBI:29985"/>
        <dbReference type="ChEBI" id="CHEBI:57762"/>
        <dbReference type="EC" id="2.6.1.42"/>
    </reaction>
</comment>
<dbReference type="InterPro" id="IPR005786">
    <property type="entry name" value="B_amino_transII"/>
</dbReference>
<dbReference type="Pfam" id="PF01063">
    <property type="entry name" value="Aminotran_4"/>
    <property type="match status" value="1"/>
</dbReference>
<dbReference type="AlphaFoldDB" id="A0A8J1YDH4"/>
<comment type="similarity">
    <text evidence="2 8">Belongs to the class-IV pyridoxal-phosphate-dependent aminotransferase family.</text>
</comment>
<dbReference type="Gene3D" id="3.20.10.10">
    <property type="entry name" value="D-amino Acid Aminotransferase, subunit A, domain 2"/>
    <property type="match status" value="1"/>
</dbReference>
<dbReference type="InterPro" id="IPR043132">
    <property type="entry name" value="BCAT-like_C"/>
</dbReference>
<reference evidence="11" key="1">
    <citation type="submission" date="2022-03" db="EMBL/GenBank/DDBJ databases">
        <authorList>
            <person name="Martin C."/>
        </authorList>
    </citation>
    <scope>NUCLEOTIDE SEQUENCE</scope>
</reference>
<evidence type="ECO:0000256" key="3">
    <source>
        <dbReference type="ARBA" id="ARBA00022576"/>
    </source>
</evidence>
<dbReference type="InterPro" id="IPR018300">
    <property type="entry name" value="Aminotrans_IV_CS"/>
</dbReference>
<dbReference type="Gene3D" id="3.30.470.10">
    <property type="match status" value="1"/>
</dbReference>
<dbReference type="PANTHER" id="PTHR11825">
    <property type="entry name" value="SUBGROUP IIII AMINOTRANSFERASE"/>
    <property type="match status" value="1"/>
</dbReference>
<evidence type="ECO:0000256" key="8">
    <source>
        <dbReference type="RuleBase" id="RU004106"/>
    </source>
</evidence>
<dbReference type="SUPFAM" id="SSF56752">
    <property type="entry name" value="D-aminoacid aminotransferase-like PLP-dependent enzymes"/>
    <property type="match status" value="1"/>
</dbReference>
<dbReference type="FunFam" id="3.30.470.10:FF:000002">
    <property type="entry name" value="Branched-chain-amino-acid aminotransferase"/>
    <property type="match status" value="1"/>
</dbReference>
<proteinExistence type="inferred from homology"/>
<evidence type="ECO:0000256" key="6">
    <source>
        <dbReference type="ARBA" id="ARBA00022898"/>
    </source>
</evidence>
<dbReference type="EC" id="2.6.1.42" evidence="10"/>
<dbReference type="PANTHER" id="PTHR11825:SF44">
    <property type="entry name" value="BRANCHED-CHAIN-AMINO-ACID AMINOTRANSFERASE"/>
    <property type="match status" value="1"/>
</dbReference>
<sequence length="403" mass="45359">MAATMFGKNMQVVMSCSKSKMWRHLATSLSKSQLRCMSQATFKFNDLQIEPAKNLKSKPDADKLVFGKTFSDHMLEVYWTEEKGWGAPKICEVHNLDIHPAIKALHYAAELFEGMKAYRGVDDKIRLFRPEENMKRMINSASRAALPTFDGGELTKCIAKLVDMDKDWIPHAPDTSLYMRPTLIGTEPSLGVSKTTEALLFVLIGPVGPYYAHGFQPVSLMADPEYVRAWPGGCGFAKMGSNYGPTIAIQAEAVRRGCQQVLWLYGEDHQLTEVGTMNLFMHWINANGERELVTPPLDGIILPGVTRKSLIEMTKQWGGFNVVERTFGMKEVLQALKENRVKEIFGAGTACVVSPVERIQYMGEDYHIPTMEQKDPIWNRCWKELTDIQLGRNAPHAWAPVVE</sequence>
<gene>
    <name evidence="11" type="ORF">OFUS_LOCUS13191</name>
</gene>
<dbReference type="PROSITE" id="PS00770">
    <property type="entry name" value="AA_TRANSFER_CLASS_4"/>
    <property type="match status" value="1"/>
</dbReference>
<dbReference type="InterPro" id="IPR043131">
    <property type="entry name" value="BCAT-like_N"/>
</dbReference>
<comment type="catalytic activity">
    <reaction evidence="10">
        <text>L-leucine + 2-oxoglutarate = 4-methyl-2-oxopentanoate + L-glutamate</text>
        <dbReference type="Rhea" id="RHEA:18321"/>
        <dbReference type="ChEBI" id="CHEBI:16810"/>
        <dbReference type="ChEBI" id="CHEBI:17865"/>
        <dbReference type="ChEBI" id="CHEBI:29985"/>
        <dbReference type="ChEBI" id="CHEBI:57427"/>
        <dbReference type="EC" id="2.6.1.42"/>
    </reaction>
</comment>
<evidence type="ECO:0000256" key="10">
    <source>
        <dbReference type="RuleBase" id="RU004517"/>
    </source>
</evidence>
<dbReference type="NCBIfam" id="TIGR01123">
    <property type="entry name" value="ilvE_II"/>
    <property type="match status" value="1"/>
</dbReference>
<dbReference type="CDD" id="cd01557">
    <property type="entry name" value="BCAT_beta_family"/>
    <property type="match status" value="1"/>
</dbReference>
<evidence type="ECO:0000256" key="1">
    <source>
        <dbReference type="ARBA" id="ARBA00001933"/>
    </source>
</evidence>
<dbReference type="FunFam" id="3.20.10.10:FF:000004">
    <property type="entry name" value="Branched-chain-amino-acid aminotransferase"/>
    <property type="match status" value="1"/>
</dbReference>
<evidence type="ECO:0000256" key="5">
    <source>
        <dbReference type="ARBA" id="ARBA00022679"/>
    </source>
</evidence>
<dbReference type="EMBL" id="CAIIXF020000006">
    <property type="protein sequence ID" value="CAH1787509.1"/>
    <property type="molecule type" value="Genomic_DNA"/>
</dbReference>
<evidence type="ECO:0000256" key="4">
    <source>
        <dbReference type="ARBA" id="ARBA00022605"/>
    </source>
</evidence>
<dbReference type="NCBIfam" id="NF009897">
    <property type="entry name" value="PRK13357.1"/>
    <property type="match status" value="1"/>
</dbReference>
<evidence type="ECO:0000256" key="7">
    <source>
        <dbReference type="ARBA" id="ARBA00023304"/>
    </source>
</evidence>